<keyword evidence="2" id="KW-0472">Membrane</keyword>
<accession>A0ABD1VTV5</accession>
<keyword evidence="4" id="KW-1185">Reference proteome</keyword>
<feature type="transmembrane region" description="Helical" evidence="2">
    <location>
        <begin position="425"/>
        <end position="443"/>
    </location>
</feature>
<keyword evidence="2" id="KW-0812">Transmembrane</keyword>
<evidence type="ECO:0000256" key="2">
    <source>
        <dbReference type="SAM" id="Phobius"/>
    </source>
</evidence>
<comment type="caution">
    <text evidence="3">The sequence shown here is derived from an EMBL/GenBank/DDBJ whole genome shotgun (WGS) entry which is preliminary data.</text>
</comment>
<keyword evidence="2" id="KW-1133">Transmembrane helix</keyword>
<feature type="compositionally biased region" description="Polar residues" evidence="1">
    <location>
        <begin position="236"/>
        <end position="283"/>
    </location>
</feature>
<gene>
    <name evidence="3" type="ORF">Adt_01754</name>
</gene>
<dbReference type="InterPro" id="IPR052843">
    <property type="entry name" value="ER_body_metal_sequester"/>
</dbReference>
<sequence length="602" mass="66447">MEIMQQLDEALLGRRMTPRQDDKTINDNGSSHEMNGYNNDKEAEKKELSEKSVYLDKNAGTAIEWHLSDKNSGVVDVDNIPNILNAVINKTLILDAPILGSSEKEGNMSSEGSSKGPVKINDLLEEDEEEIELEFERAVGKMHTHNIYCPNCSSQVTRVILRRKRPQIKKLGLLGCLSCFSIFIPSGDTLNPFRCFGSRGEPEITQEHVSGARGETMVKKGRVFDLFWIYGKERNNGNAPNNQQLPRGDTNIPSSQTGLNNQQLPRGDTNIPSSQTGLNNQQLPRGEINIPSSEQVPRGEINIPSSEQDNDHSEHVEEDDKEALIRTKRPPYGTPPPTYEPQKPGNPQVSPPQRYNSHGDLIFEVEEEQGVTQVPPDERPPQPGYFEHGTKSLEILKSIVYGGLVESIASLSIVSSAAASETATMNIVALGLANVISGVFVVAHNLRDMKNECPVPDLNKQTDRYHELIGRRDNFPLHFTFSILSFLLFGLIPPAVYGLAFEKTGNNKDYSIIAVAVVSLICIILLSIGKAYCKGEHRFSAYFKTISYYVSNAVAVSGVAYAMGDLIKILVEKLGWFEPSTPTPANLFNSGINFATPFMASS</sequence>
<dbReference type="Proteomes" id="UP001604336">
    <property type="component" value="Unassembled WGS sequence"/>
</dbReference>
<feature type="compositionally biased region" description="Polar residues" evidence="1">
    <location>
        <begin position="26"/>
        <end position="38"/>
    </location>
</feature>
<organism evidence="3 4">
    <name type="scientific">Abeliophyllum distichum</name>
    <dbReference type="NCBI Taxonomy" id="126358"/>
    <lineage>
        <taxon>Eukaryota</taxon>
        <taxon>Viridiplantae</taxon>
        <taxon>Streptophyta</taxon>
        <taxon>Embryophyta</taxon>
        <taxon>Tracheophyta</taxon>
        <taxon>Spermatophyta</taxon>
        <taxon>Magnoliopsida</taxon>
        <taxon>eudicotyledons</taxon>
        <taxon>Gunneridae</taxon>
        <taxon>Pentapetalae</taxon>
        <taxon>asterids</taxon>
        <taxon>lamiids</taxon>
        <taxon>Lamiales</taxon>
        <taxon>Oleaceae</taxon>
        <taxon>Forsythieae</taxon>
        <taxon>Abeliophyllum</taxon>
    </lineage>
</organism>
<reference evidence="4" key="1">
    <citation type="submission" date="2024-07" db="EMBL/GenBank/DDBJ databases">
        <title>Two chromosome-level genome assemblies of Korean endemic species Abeliophyllum distichum and Forsythia ovata (Oleaceae).</title>
        <authorList>
            <person name="Jang H."/>
        </authorList>
    </citation>
    <scope>NUCLEOTIDE SEQUENCE [LARGE SCALE GENOMIC DNA]</scope>
</reference>
<protein>
    <recommendedName>
        <fullName evidence="5">Membrane protein of ER body-like protein</fullName>
    </recommendedName>
</protein>
<feature type="region of interest" description="Disordered" evidence="1">
    <location>
        <begin position="235"/>
        <end position="356"/>
    </location>
</feature>
<name>A0ABD1VTV5_9LAMI</name>
<feature type="transmembrane region" description="Helical" evidence="2">
    <location>
        <begin position="545"/>
        <end position="564"/>
    </location>
</feature>
<evidence type="ECO:0000313" key="4">
    <source>
        <dbReference type="Proteomes" id="UP001604336"/>
    </source>
</evidence>
<dbReference type="EMBL" id="JBFOLK010000001">
    <property type="protein sequence ID" value="KAL2540776.1"/>
    <property type="molecule type" value="Genomic_DNA"/>
</dbReference>
<feature type="transmembrane region" description="Helical" evidence="2">
    <location>
        <begin position="512"/>
        <end position="533"/>
    </location>
</feature>
<dbReference type="PANTHER" id="PTHR38937">
    <property type="entry name" value="MEMBRANE PROTEIN OF ER BODY-LIKE PROTEIN"/>
    <property type="match status" value="1"/>
</dbReference>
<evidence type="ECO:0008006" key="5">
    <source>
        <dbReference type="Google" id="ProtNLM"/>
    </source>
</evidence>
<proteinExistence type="predicted"/>
<feature type="region of interest" description="Disordered" evidence="1">
    <location>
        <begin position="11"/>
        <end position="38"/>
    </location>
</feature>
<dbReference type="AlphaFoldDB" id="A0ABD1VTV5"/>
<evidence type="ECO:0000313" key="3">
    <source>
        <dbReference type="EMBL" id="KAL2540776.1"/>
    </source>
</evidence>
<dbReference type="PANTHER" id="PTHR38937:SF2">
    <property type="entry name" value="MEMBRANE PROTEIN OF ER BODY-LIKE PROTEIN ISOFORM X1"/>
    <property type="match status" value="1"/>
</dbReference>
<feature type="compositionally biased region" description="Polar residues" evidence="1">
    <location>
        <begin position="345"/>
        <end position="356"/>
    </location>
</feature>
<feature type="transmembrane region" description="Helical" evidence="2">
    <location>
        <begin position="479"/>
        <end position="500"/>
    </location>
</feature>
<evidence type="ECO:0000256" key="1">
    <source>
        <dbReference type="SAM" id="MobiDB-lite"/>
    </source>
</evidence>